<keyword evidence="5" id="KW-1185">Reference proteome</keyword>
<name>A0A1M2VAJ5_TRAPU</name>
<dbReference type="Pfam" id="PF01370">
    <property type="entry name" value="Epimerase"/>
    <property type="match status" value="1"/>
</dbReference>
<dbReference type="GO" id="GO:0016616">
    <property type="term" value="F:oxidoreductase activity, acting on the CH-OH group of donors, NAD or NADP as acceptor"/>
    <property type="evidence" value="ECO:0007669"/>
    <property type="project" value="TreeGrafter"/>
</dbReference>
<organism evidence="4 5">
    <name type="scientific">Trametes pubescens</name>
    <name type="common">White-rot fungus</name>
    <dbReference type="NCBI Taxonomy" id="154538"/>
    <lineage>
        <taxon>Eukaryota</taxon>
        <taxon>Fungi</taxon>
        <taxon>Dikarya</taxon>
        <taxon>Basidiomycota</taxon>
        <taxon>Agaricomycotina</taxon>
        <taxon>Agaricomycetes</taxon>
        <taxon>Polyporales</taxon>
        <taxon>Polyporaceae</taxon>
        <taxon>Trametes</taxon>
    </lineage>
</organism>
<evidence type="ECO:0000256" key="2">
    <source>
        <dbReference type="ARBA" id="ARBA00023445"/>
    </source>
</evidence>
<dbReference type="STRING" id="154538.A0A1M2VAJ5"/>
<dbReference type="PANTHER" id="PTHR10366:SF564">
    <property type="entry name" value="STEROL-4-ALPHA-CARBOXYLATE 3-DEHYDROGENASE, DECARBOXYLATING"/>
    <property type="match status" value="1"/>
</dbReference>
<dbReference type="PANTHER" id="PTHR10366">
    <property type="entry name" value="NAD DEPENDENT EPIMERASE/DEHYDRATASE"/>
    <property type="match status" value="1"/>
</dbReference>
<dbReference type="Proteomes" id="UP000184267">
    <property type="component" value="Unassembled WGS sequence"/>
</dbReference>
<sequence length="339" mass="36467">MPAISSGKVLVTGANGFIAVWTVKALLDAGFSVRGAVRSLSKAEHLKTIFSSYAGKLEFAIVPDMIEGGAFDQAVVGIDAIVHTASPVHLAANDPAEVIEPAVNGTLGVLRAAAARSASIQRVVYVSSCAAVLTRDAPEPHVYDETCWNDEDVNAVQTLGRAAEPLAKYSASKIFAERAAWAFYEEHKGALSWDLVVVNPPWVFGPVLHEVGSGPKSLNDSNRLLFEAITKGSFTVADNCYTDVRDVAQALLLAVTKPAASGERIIASARSFKWQDFVVAASKTSNKVQPLQASYDATKEVYKVVYNNTKSKEVLGVTYRSLEETTADILKDWETRGYL</sequence>
<dbReference type="AlphaFoldDB" id="A0A1M2VAJ5"/>
<proteinExistence type="inferred from homology"/>
<gene>
    <name evidence="4" type="ORF">TRAPUB_4659</name>
</gene>
<comment type="similarity">
    <text evidence="2">Belongs to the NAD(P)-dependent epimerase/dehydratase family. Dihydroflavonol-4-reductase subfamily.</text>
</comment>
<protein>
    <submittedName>
        <fullName evidence="4">NADPH-dependent methylglyoxal reductase GRE2</fullName>
    </submittedName>
</protein>
<dbReference type="OMA" id="NETNHFA"/>
<reference evidence="4 5" key="1">
    <citation type="submission" date="2016-10" db="EMBL/GenBank/DDBJ databases">
        <title>Genome sequence of the basidiomycete white-rot fungus Trametes pubescens.</title>
        <authorList>
            <person name="Makela M.R."/>
            <person name="Granchi Z."/>
            <person name="Peng M."/>
            <person name="De Vries R.P."/>
            <person name="Grigoriev I."/>
            <person name="Riley R."/>
            <person name="Hilden K."/>
        </authorList>
    </citation>
    <scope>NUCLEOTIDE SEQUENCE [LARGE SCALE GENOMIC DNA]</scope>
    <source>
        <strain evidence="4 5">FBCC735</strain>
    </source>
</reference>
<comment type="caution">
    <text evidence="4">The sequence shown here is derived from an EMBL/GenBank/DDBJ whole genome shotgun (WGS) entry which is preliminary data.</text>
</comment>
<feature type="domain" description="NAD-dependent epimerase/dehydratase" evidence="3">
    <location>
        <begin position="9"/>
        <end position="262"/>
    </location>
</feature>
<dbReference type="InterPro" id="IPR001509">
    <property type="entry name" value="Epimerase_deHydtase"/>
</dbReference>
<dbReference type="Gene3D" id="3.40.50.720">
    <property type="entry name" value="NAD(P)-binding Rossmann-like Domain"/>
    <property type="match status" value="1"/>
</dbReference>
<evidence type="ECO:0000256" key="1">
    <source>
        <dbReference type="ARBA" id="ARBA00023002"/>
    </source>
</evidence>
<evidence type="ECO:0000313" key="5">
    <source>
        <dbReference type="Proteomes" id="UP000184267"/>
    </source>
</evidence>
<keyword evidence="1" id="KW-0560">Oxidoreductase</keyword>
<evidence type="ECO:0000313" key="4">
    <source>
        <dbReference type="EMBL" id="OJT04624.1"/>
    </source>
</evidence>
<dbReference type="SUPFAM" id="SSF51735">
    <property type="entry name" value="NAD(P)-binding Rossmann-fold domains"/>
    <property type="match status" value="1"/>
</dbReference>
<accession>A0A1M2VAJ5</accession>
<dbReference type="InterPro" id="IPR050425">
    <property type="entry name" value="NAD(P)_dehydrat-like"/>
</dbReference>
<dbReference type="InterPro" id="IPR036291">
    <property type="entry name" value="NAD(P)-bd_dom_sf"/>
</dbReference>
<dbReference type="EMBL" id="MNAD01001525">
    <property type="protein sequence ID" value="OJT04624.1"/>
    <property type="molecule type" value="Genomic_DNA"/>
</dbReference>
<dbReference type="OrthoDB" id="2735536at2759"/>
<evidence type="ECO:0000259" key="3">
    <source>
        <dbReference type="Pfam" id="PF01370"/>
    </source>
</evidence>